<sequence length="411" mass="47077">MSDIFRHTKKNVLKLFRKLSLSNLKSTESGGGGSSNINGGEYKAKYQPQKNHSITISPSSSNEINRKRLNHNKKRDSSRHKSNSSIHDIDDEDDFTVHKSNSSIHDIDDEDDFTVPDRRRRSYLKSCIKKRLNNNYEKQINCIQDENVVFTDNKIYISLSARNSSLEANNSLKKNRRVIYPSMSGPCKITGFLRHYDFSYDDENESPARSAKAVATATRNDEKLKFNMMREQSSPAFLESVVFEKVKKIKTTSSSSSSSCNFNELISSSYVHVSNNDDERNEGDSILTSSTFITSYEADDEDDVQWRNFLELRKQHGKVINNNASQLNDSGFGSQLFFSTSSSHQQQQQYQNNNSKTLDIWQDDETFDNSFNEELEQRVSVMFPEFYKSSSQSAHFNNINNINHLTADKLS</sequence>
<evidence type="ECO:0000313" key="3">
    <source>
        <dbReference type="Proteomes" id="UP001107558"/>
    </source>
</evidence>
<dbReference type="OrthoDB" id="10461692at2759"/>
<gene>
    <name evidence="2" type="ORF">PVAND_011179</name>
</gene>
<comment type="caution">
    <text evidence="2">The sequence shown here is derived from an EMBL/GenBank/DDBJ whole genome shotgun (WGS) entry which is preliminary data.</text>
</comment>
<feature type="region of interest" description="Disordered" evidence="1">
    <location>
        <begin position="24"/>
        <end position="94"/>
    </location>
</feature>
<feature type="compositionally biased region" description="Polar residues" evidence="1">
    <location>
        <begin position="48"/>
        <end position="63"/>
    </location>
</feature>
<dbReference type="EMBL" id="JADBJN010000001">
    <property type="protein sequence ID" value="KAG5681771.1"/>
    <property type="molecule type" value="Genomic_DNA"/>
</dbReference>
<protein>
    <submittedName>
        <fullName evidence="2">Uncharacterized protein</fullName>
    </submittedName>
</protein>
<dbReference type="AlphaFoldDB" id="A0A9J6CJ63"/>
<organism evidence="2 3">
    <name type="scientific">Polypedilum vanderplanki</name>
    <name type="common">Sleeping chironomid midge</name>
    <dbReference type="NCBI Taxonomy" id="319348"/>
    <lineage>
        <taxon>Eukaryota</taxon>
        <taxon>Metazoa</taxon>
        <taxon>Ecdysozoa</taxon>
        <taxon>Arthropoda</taxon>
        <taxon>Hexapoda</taxon>
        <taxon>Insecta</taxon>
        <taxon>Pterygota</taxon>
        <taxon>Neoptera</taxon>
        <taxon>Endopterygota</taxon>
        <taxon>Diptera</taxon>
        <taxon>Nematocera</taxon>
        <taxon>Chironomoidea</taxon>
        <taxon>Chironomidae</taxon>
        <taxon>Chironominae</taxon>
        <taxon>Polypedilum</taxon>
        <taxon>Polypedilum</taxon>
    </lineage>
</organism>
<accession>A0A9J6CJ63</accession>
<proteinExistence type="predicted"/>
<evidence type="ECO:0000256" key="1">
    <source>
        <dbReference type="SAM" id="MobiDB-lite"/>
    </source>
</evidence>
<feature type="compositionally biased region" description="Basic residues" evidence="1">
    <location>
        <begin position="67"/>
        <end position="82"/>
    </location>
</feature>
<keyword evidence="3" id="KW-1185">Reference proteome</keyword>
<evidence type="ECO:0000313" key="2">
    <source>
        <dbReference type="EMBL" id="KAG5681771.1"/>
    </source>
</evidence>
<reference evidence="2" key="1">
    <citation type="submission" date="2021-03" db="EMBL/GenBank/DDBJ databases">
        <title>Chromosome level genome of the anhydrobiotic midge Polypedilum vanderplanki.</title>
        <authorList>
            <person name="Yoshida Y."/>
            <person name="Kikawada T."/>
            <person name="Gusev O."/>
        </authorList>
    </citation>
    <scope>NUCLEOTIDE SEQUENCE</scope>
    <source>
        <strain evidence="2">NIAS01</strain>
        <tissue evidence="2">Whole body or cell culture</tissue>
    </source>
</reference>
<name>A0A9J6CJ63_POLVA</name>
<dbReference type="Proteomes" id="UP001107558">
    <property type="component" value="Chromosome 1"/>
</dbReference>